<evidence type="ECO:0000256" key="2">
    <source>
        <dbReference type="ARBA" id="ARBA00022723"/>
    </source>
</evidence>
<organism evidence="12 13">
    <name type="scientific">Pachysolen tannophilus NRRL Y-2460</name>
    <dbReference type="NCBI Taxonomy" id="669874"/>
    <lineage>
        <taxon>Eukaryota</taxon>
        <taxon>Fungi</taxon>
        <taxon>Dikarya</taxon>
        <taxon>Ascomycota</taxon>
        <taxon>Saccharomycotina</taxon>
        <taxon>Pichiomycetes</taxon>
        <taxon>Pachysolenaceae</taxon>
        <taxon>Pachysolen</taxon>
    </lineage>
</organism>
<feature type="compositionally biased region" description="Polar residues" evidence="10">
    <location>
        <begin position="566"/>
        <end position="578"/>
    </location>
</feature>
<feature type="compositionally biased region" description="Basic and acidic residues" evidence="10">
    <location>
        <begin position="556"/>
        <end position="565"/>
    </location>
</feature>
<dbReference type="PROSITE" id="PS00028">
    <property type="entry name" value="ZINC_FINGER_C2H2_1"/>
    <property type="match status" value="4"/>
</dbReference>
<dbReference type="InterPro" id="IPR050329">
    <property type="entry name" value="GLI_C2H2-zinc-finger"/>
</dbReference>
<keyword evidence="6" id="KW-0805">Transcription regulation</keyword>
<dbReference type="Pfam" id="PF21816">
    <property type="entry name" value="Zap1_zf1"/>
    <property type="match status" value="1"/>
</dbReference>
<feature type="domain" description="C2H2-type" evidence="11">
    <location>
        <begin position="772"/>
        <end position="799"/>
    </location>
</feature>
<evidence type="ECO:0000256" key="5">
    <source>
        <dbReference type="ARBA" id="ARBA00022833"/>
    </source>
</evidence>
<keyword evidence="5" id="KW-0862">Zinc</keyword>
<evidence type="ECO:0000256" key="10">
    <source>
        <dbReference type="SAM" id="MobiDB-lite"/>
    </source>
</evidence>
<evidence type="ECO:0000256" key="9">
    <source>
        <dbReference type="PROSITE-ProRule" id="PRU00042"/>
    </source>
</evidence>
<dbReference type="EMBL" id="KV454014">
    <property type="protein sequence ID" value="ODV95708.1"/>
    <property type="molecule type" value="Genomic_DNA"/>
</dbReference>
<keyword evidence="3" id="KW-0677">Repeat</keyword>
<keyword evidence="2" id="KW-0479">Metal-binding</keyword>
<evidence type="ECO:0000256" key="1">
    <source>
        <dbReference type="ARBA" id="ARBA00004123"/>
    </source>
</evidence>
<dbReference type="InterPro" id="IPR013087">
    <property type="entry name" value="Znf_C2H2_type"/>
</dbReference>
<evidence type="ECO:0000256" key="7">
    <source>
        <dbReference type="ARBA" id="ARBA00023163"/>
    </source>
</evidence>
<keyword evidence="13" id="KW-1185">Reference proteome</keyword>
<dbReference type="FunFam" id="3.30.160.60:FF:000032">
    <property type="entry name" value="Krueppel-like factor 4"/>
    <property type="match status" value="1"/>
</dbReference>
<evidence type="ECO:0000313" key="12">
    <source>
        <dbReference type="EMBL" id="ODV95708.1"/>
    </source>
</evidence>
<dbReference type="Gene3D" id="3.30.160.60">
    <property type="entry name" value="Classic Zinc Finger"/>
    <property type="match status" value="5"/>
</dbReference>
<evidence type="ECO:0000313" key="13">
    <source>
        <dbReference type="Proteomes" id="UP000094236"/>
    </source>
</evidence>
<dbReference type="SUPFAM" id="SSF57667">
    <property type="entry name" value="beta-beta-alpha zinc fingers"/>
    <property type="match status" value="3"/>
</dbReference>
<feature type="domain" description="C2H2-type" evidence="11">
    <location>
        <begin position="744"/>
        <end position="771"/>
    </location>
</feature>
<evidence type="ECO:0000256" key="8">
    <source>
        <dbReference type="ARBA" id="ARBA00023242"/>
    </source>
</evidence>
<evidence type="ECO:0000256" key="3">
    <source>
        <dbReference type="ARBA" id="ARBA00022737"/>
    </source>
</evidence>
<protein>
    <recommendedName>
        <fullName evidence="11">C2H2-type domain-containing protein</fullName>
    </recommendedName>
</protein>
<gene>
    <name evidence="12" type="ORF">PACTADRAFT_69257</name>
</gene>
<dbReference type="GO" id="GO:0005634">
    <property type="term" value="C:nucleus"/>
    <property type="evidence" value="ECO:0007669"/>
    <property type="project" value="UniProtKB-SubCell"/>
</dbReference>
<keyword evidence="8" id="KW-0539">Nucleus</keyword>
<dbReference type="GO" id="GO:0045944">
    <property type="term" value="P:positive regulation of transcription by RNA polymerase II"/>
    <property type="evidence" value="ECO:0007669"/>
    <property type="project" value="UniProtKB-ARBA"/>
</dbReference>
<dbReference type="Pfam" id="PF00096">
    <property type="entry name" value="zf-C2H2"/>
    <property type="match status" value="1"/>
</dbReference>
<evidence type="ECO:0000256" key="6">
    <source>
        <dbReference type="ARBA" id="ARBA00023015"/>
    </source>
</evidence>
<keyword evidence="7" id="KW-0804">Transcription</keyword>
<reference evidence="13" key="1">
    <citation type="submission" date="2016-05" db="EMBL/GenBank/DDBJ databases">
        <title>Comparative genomics of biotechnologically important yeasts.</title>
        <authorList>
            <consortium name="DOE Joint Genome Institute"/>
            <person name="Riley R."/>
            <person name="Haridas S."/>
            <person name="Wolfe K.H."/>
            <person name="Lopes M.R."/>
            <person name="Hittinger C.T."/>
            <person name="Goker M."/>
            <person name="Salamov A."/>
            <person name="Wisecaver J."/>
            <person name="Long T.M."/>
            <person name="Aerts A.L."/>
            <person name="Barry K."/>
            <person name="Choi C."/>
            <person name="Clum A."/>
            <person name="Coughlan A.Y."/>
            <person name="Deshpande S."/>
            <person name="Douglass A.P."/>
            <person name="Hanson S.J."/>
            <person name="Klenk H.-P."/>
            <person name="Labutti K."/>
            <person name="Lapidus A."/>
            <person name="Lindquist E."/>
            <person name="Lipzen A."/>
            <person name="Meier-Kolthoff J.P."/>
            <person name="Ohm R.A."/>
            <person name="Otillar R.P."/>
            <person name="Pangilinan J."/>
            <person name="Peng Y."/>
            <person name="Rokas A."/>
            <person name="Rosa C.A."/>
            <person name="Scheuner C."/>
            <person name="Sibirny A.A."/>
            <person name="Slot J.C."/>
            <person name="Stielow J.B."/>
            <person name="Sun H."/>
            <person name="Kurtzman C.P."/>
            <person name="Blackwell M."/>
            <person name="Grigoriev I.V."/>
            <person name="Jeffries T.W."/>
        </authorList>
    </citation>
    <scope>NUCLEOTIDE SEQUENCE [LARGE SCALE GENOMIC DNA]</scope>
    <source>
        <strain evidence="13">NRRL Y-2460</strain>
    </source>
</reference>
<dbReference type="GO" id="GO:0008270">
    <property type="term" value="F:zinc ion binding"/>
    <property type="evidence" value="ECO:0007669"/>
    <property type="project" value="UniProtKB-KW"/>
</dbReference>
<name>A0A1E4TVM3_PACTA</name>
<feature type="domain" description="C2H2-type" evidence="11">
    <location>
        <begin position="800"/>
        <end position="824"/>
    </location>
</feature>
<evidence type="ECO:0000256" key="4">
    <source>
        <dbReference type="ARBA" id="ARBA00022771"/>
    </source>
</evidence>
<keyword evidence="4 9" id="KW-0863">Zinc-finger</keyword>
<feature type="domain" description="C2H2-type" evidence="11">
    <location>
        <begin position="711"/>
        <end position="743"/>
    </location>
</feature>
<dbReference type="Pfam" id="PF13894">
    <property type="entry name" value="zf-C2H2_4"/>
    <property type="match status" value="1"/>
</dbReference>
<dbReference type="PANTHER" id="PTHR19818:SF139">
    <property type="entry name" value="PAIR-RULE PROTEIN ODD-PAIRED"/>
    <property type="match status" value="1"/>
</dbReference>
<feature type="compositionally biased region" description="Polar residues" evidence="10">
    <location>
        <begin position="47"/>
        <end position="88"/>
    </location>
</feature>
<dbReference type="PANTHER" id="PTHR19818">
    <property type="entry name" value="ZINC FINGER PROTEIN ZIC AND GLI"/>
    <property type="match status" value="1"/>
</dbReference>
<dbReference type="AlphaFoldDB" id="A0A1E4TVM3"/>
<dbReference type="FunFam" id="3.30.160.60:FF:001498">
    <property type="entry name" value="Zinc finger protein 404"/>
    <property type="match status" value="1"/>
</dbReference>
<evidence type="ECO:0000259" key="11">
    <source>
        <dbReference type="PROSITE" id="PS50157"/>
    </source>
</evidence>
<dbReference type="GO" id="GO:0000978">
    <property type="term" value="F:RNA polymerase II cis-regulatory region sequence-specific DNA binding"/>
    <property type="evidence" value="ECO:0007669"/>
    <property type="project" value="TreeGrafter"/>
</dbReference>
<feature type="region of interest" description="Disordered" evidence="10">
    <location>
        <begin position="45"/>
        <end position="99"/>
    </location>
</feature>
<comment type="subcellular location">
    <subcellularLocation>
        <location evidence="1">Nucleus</location>
    </subcellularLocation>
</comment>
<accession>A0A1E4TVM3</accession>
<sequence length="891" mass="100972">MDNNSNTQEIQDGNFLTHGTIHGHIHTYDNNHKHIHGHIHKHHHPLNSFQQVPDSSKHQGNTNVGGQLLVSGNGNTDNGNKNISSLTPNLDDVKPGNKQNRNPILDLTDSQIQQIIDQCSFNESVDRCFDSSCNDISVHNNLSPDSNDCEEYECCDDSNCISKDASCCYVSPNQYCTDHCDYHCQHSNQINSPAPSTSISPASANSPNTYHHMHTDLSSLFNDIDDIECCFDPNHLKQKNINHGNKTGDTGKNDCCFEYCNFDNHPAGLTNNFIDHSCAISNGNKNDHHKHNIRFAANCCSDGTNSNEFHGHIANKSISLNSEIALPLMVSPITDPTNSKTMYNKNCNNTDIAKSHSNGSVSNGAIQNYIPNSFDDVLRKNYGNLSIDNSTQSKLSDLRTKTTPSFNTGINFCSGRPHSEKRKQNYIGENNLGFKDIVKRAKKLSNSSNSTIEEFNYNWVNFNDLPLQVPMLRSHLKNHNDKIKLTDNANTKYTSNETAFVNNKKNLESDHIHCLWENCPSNILKYNTNEQLQSHILKDHILQSNQTAQSYQPPIKENKDSDNFKNNRTASSGADTSSLPSQANYHCEWMGCNFESDDILKFLSHIPTIHGFGVDSNMGNQGPSMNDNYNNAIFEEKIKTEDLMTTPISIETNTNKISGKEENSDTDPDHRCKWELATKNGSIICNRTFSTTDELTDHIIDDHIGGGKSSYVCNWENCSRNHKLFNQRQKIIRHLHVHTKHKPYECIICGKRFSIDLMLEQHIRIHTGEKPYRCSICGKWFKTSSSLSIHSRIHTGKKPLACKYPNCSKKFNESSNLTKHYKIHERFFKCHKCTKTFNREEKLINHLKLCHNVNDGEAYQYLKKKFDNFKNPYYVKDGEKSDVHDDNDSSS</sequence>
<dbReference type="GO" id="GO:0000981">
    <property type="term" value="F:DNA-binding transcription factor activity, RNA polymerase II-specific"/>
    <property type="evidence" value="ECO:0007669"/>
    <property type="project" value="TreeGrafter"/>
</dbReference>
<feature type="domain" description="C2H2-type" evidence="11">
    <location>
        <begin position="828"/>
        <end position="856"/>
    </location>
</feature>
<dbReference type="SMART" id="SM00355">
    <property type="entry name" value="ZnF_C2H2"/>
    <property type="match status" value="8"/>
</dbReference>
<feature type="region of interest" description="Disordered" evidence="10">
    <location>
        <begin position="547"/>
        <end position="578"/>
    </location>
</feature>
<dbReference type="Proteomes" id="UP000094236">
    <property type="component" value="Unassembled WGS sequence"/>
</dbReference>
<dbReference type="PROSITE" id="PS50157">
    <property type="entry name" value="ZINC_FINGER_C2H2_2"/>
    <property type="match status" value="5"/>
</dbReference>
<dbReference type="InterPro" id="IPR036236">
    <property type="entry name" value="Znf_C2H2_sf"/>
</dbReference>
<dbReference type="InterPro" id="IPR048420">
    <property type="entry name" value="Zap1-like_Znf1"/>
</dbReference>
<dbReference type="OrthoDB" id="3437960at2759"/>
<dbReference type="STRING" id="669874.A0A1E4TVM3"/>
<proteinExistence type="predicted"/>